<keyword evidence="3" id="KW-0732">Signal</keyword>
<accession>A0AAD8XX60</accession>
<name>A0AAD8XX60_9STRA</name>
<feature type="signal peptide" evidence="3">
    <location>
        <begin position="1"/>
        <end position="18"/>
    </location>
</feature>
<keyword evidence="2" id="KW-1133">Transmembrane helix</keyword>
<organism evidence="4 5">
    <name type="scientific">Skeletonema marinoi</name>
    <dbReference type="NCBI Taxonomy" id="267567"/>
    <lineage>
        <taxon>Eukaryota</taxon>
        <taxon>Sar</taxon>
        <taxon>Stramenopiles</taxon>
        <taxon>Ochrophyta</taxon>
        <taxon>Bacillariophyta</taxon>
        <taxon>Coscinodiscophyceae</taxon>
        <taxon>Thalassiosirophycidae</taxon>
        <taxon>Thalassiosirales</taxon>
        <taxon>Skeletonemataceae</taxon>
        <taxon>Skeletonema</taxon>
        <taxon>Skeletonema marinoi-dohrnii complex</taxon>
    </lineage>
</organism>
<reference evidence="4" key="1">
    <citation type="submission" date="2023-06" db="EMBL/GenBank/DDBJ databases">
        <title>Survivors Of The Sea: Transcriptome response of Skeletonema marinoi to long-term dormancy.</title>
        <authorList>
            <person name="Pinder M.I.M."/>
            <person name="Kourtchenko O."/>
            <person name="Robertson E.K."/>
            <person name="Larsson T."/>
            <person name="Maumus F."/>
            <person name="Osuna-Cruz C.M."/>
            <person name="Vancaester E."/>
            <person name="Stenow R."/>
            <person name="Vandepoele K."/>
            <person name="Ploug H."/>
            <person name="Bruchert V."/>
            <person name="Godhe A."/>
            <person name="Topel M."/>
        </authorList>
    </citation>
    <scope>NUCLEOTIDE SEQUENCE</scope>
    <source>
        <strain evidence="4">R05AC</strain>
    </source>
</reference>
<proteinExistence type="predicted"/>
<dbReference type="AlphaFoldDB" id="A0AAD8XX60"/>
<comment type="caution">
    <text evidence="4">The sequence shown here is derived from an EMBL/GenBank/DDBJ whole genome shotgun (WGS) entry which is preliminary data.</text>
</comment>
<sequence>MKFTLTIFLGLGLSAAIASDEANLRANAHSRQLANSQEASGGVWMYYLMLNAIAAPIDRLGFACGQSVCNQSSRRELWGSDGYSSSTSSATSTWGDDTYSASSNSTSSSGSSSSVCPVRCHKAPHLKPPHPKPKRKSKKNNGGKKSGSGSNSTWADDGNGSNGWADDGNGGNGWSDDGNGWADDGYHRDSSGGGDDDKSSENGGGSWYNDDGNSEEVSDENDDVNGGGGGDDNFVASDDAESTQYLSNNGGNGNGNGNAQAQINSGKSMPVWPFLVAALTVGVVAAALMAKKRKQARRGNHALNGSIQRRMQLFSGGVPRKEKPAAERSLYENDYENEPSFVEMRDPDDR</sequence>
<feature type="compositionally biased region" description="Low complexity" evidence="1">
    <location>
        <begin position="79"/>
        <end position="114"/>
    </location>
</feature>
<evidence type="ECO:0000256" key="3">
    <source>
        <dbReference type="SAM" id="SignalP"/>
    </source>
</evidence>
<feature type="compositionally biased region" description="Basic and acidic residues" evidence="1">
    <location>
        <begin position="184"/>
        <end position="200"/>
    </location>
</feature>
<feature type="compositionally biased region" description="Basic and acidic residues" evidence="1">
    <location>
        <begin position="319"/>
        <end position="331"/>
    </location>
</feature>
<feature type="transmembrane region" description="Helical" evidence="2">
    <location>
        <begin position="271"/>
        <end position="290"/>
    </location>
</feature>
<keyword evidence="5" id="KW-1185">Reference proteome</keyword>
<feature type="compositionally biased region" description="Low complexity" evidence="1">
    <location>
        <begin position="147"/>
        <end position="167"/>
    </location>
</feature>
<feature type="compositionally biased region" description="Basic residues" evidence="1">
    <location>
        <begin position="119"/>
        <end position="142"/>
    </location>
</feature>
<keyword evidence="2" id="KW-0812">Transmembrane</keyword>
<evidence type="ECO:0000256" key="1">
    <source>
        <dbReference type="SAM" id="MobiDB-lite"/>
    </source>
</evidence>
<evidence type="ECO:0000313" key="4">
    <source>
        <dbReference type="EMBL" id="KAK1735097.1"/>
    </source>
</evidence>
<feature type="chain" id="PRO_5041931765" evidence="3">
    <location>
        <begin position="19"/>
        <end position="350"/>
    </location>
</feature>
<keyword evidence="2" id="KW-0472">Membrane</keyword>
<evidence type="ECO:0000256" key="2">
    <source>
        <dbReference type="SAM" id="Phobius"/>
    </source>
</evidence>
<gene>
    <name evidence="4" type="ORF">QTG54_014163</name>
</gene>
<dbReference type="EMBL" id="JATAAI010000035">
    <property type="protein sequence ID" value="KAK1735097.1"/>
    <property type="molecule type" value="Genomic_DNA"/>
</dbReference>
<dbReference type="Proteomes" id="UP001224775">
    <property type="component" value="Unassembled WGS sequence"/>
</dbReference>
<feature type="region of interest" description="Disordered" evidence="1">
    <location>
        <begin position="294"/>
        <end position="350"/>
    </location>
</feature>
<feature type="compositionally biased region" description="Low complexity" evidence="1">
    <location>
        <begin position="174"/>
        <end position="183"/>
    </location>
</feature>
<evidence type="ECO:0000313" key="5">
    <source>
        <dbReference type="Proteomes" id="UP001224775"/>
    </source>
</evidence>
<feature type="region of interest" description="Disordered" evidence="1">
    <location>
        <begin position="78"/>
        <end position="262"/>
    </location>
</feature>
<protein>
    <submittedName>
        <fullName evidence="4">Uncharacterized protein</fullName>
    </submittedName>
</protein>
<feature type="compositionally biased region" description="Acidic residues" evidence="1">
    <location>
        <begin position="212"/>
        <end position="223"/>
    </location>
</feature>